<organism evidence="1 2">
    <name type="scientific">Methanothrix soehngenii</name>
    <name type="common">Methanosaeta concilii</name>
    <dbReference type="NCBI Taxonomy" id="2223"/>
    <lineage>
        <taxon>Archaea</taxon>
        <taxon>Methanobacteriati</taxon>
        <taxon>Methanobacteriota</taxon>
        <taxon>Stenosarchaea group</taxon>
        <taxon>Methanomicrobia</taxon>
        <taxon>Methanotrichales</taxon>
        <taxon>Methanotrichaceae</taxon>
        <taxon>Methanothrix</taxon>
    </lineage>
</organism>
<dbReference type="RefSeq" id="WP_276620156.1">
    <property type="nucleotide sequence ID" value="NZ_DAOSEI010000026.1"/>
</dbReference>
<dbReference type="Gene3D" id="3.40.1350.10">
    <property type="match status" value="1"/>
</dbReference>
<reference evidence="1 2" key="1">
    <citation type="journal article" date="2020" name="Biotechnol. Biofuels">
        <title>New insights from the biogas microbiome by comprehensive genome-resolved metagenomics of nearly 1600 species originating from multiple anaerobic digesters.</title>
        <authorList>
            <person name="Campanaro S."/>
            <person name="Treu L."/>
            <person name="Rodriguez-R L.M."/>
            <person name="Kovalovszki A."/>
            <person name="Ziels R.M."/>
            <person name="Maus I."/>
            <person name="Zhu X."/>
            <person name="Kougias P.G."/>
            <person name="Basile A."/>
            <person name="Luo G."/>
            <person name="Schluter A."/>
            <person name="Konstantinidis K.T."/>
            <person name="Angelidaki I."/>
        </authorList>
    </citation>
    <scope>NUCLEOTIDE SEQUENCE [LARGE SCALE GENOMIC DNA]</scope>
    <source>
        <strain evidence="1">AS27yjCOA_157</strain>
    </source>
</reference>
<dbReference type="Proteomes" id="UP000544742">
    <property type="component" value="Unassembled WGS sequence"/>
</dbReference>
<evidence type="ECO:0008006" key="3">
    <source>
        <dbReference type="Google" id="ProtNLM"/>
    </source>
</evidence>
<gene>
    <name evidence="1" type="ORF">GX426_06715</name>
</gene>
<dbReference type="EMBL" id="JAAYUN010000113">
    <property type="protein sequence ID" value="NLJ22785.1"/>
    <property type="molecule type" value="Genomic_DNA"/>
</dbReference>
<dbReference type="InterPro" id="IPR011856">
    <property type="entry name" value="tRNA_endonuc-like_dom_sf"/>
</dbReference>
<accession>A0A7K4AIP7</accession>
<evidence type="ECO:0000313" key="2">
    <source>
        <dbReference type="Proteomes" id="UP000544742"/>
    </source>
</evidence>
<dbReference type="AlphaFoldDB" id="A0A7K4AIP7"/>
<dbReference type="GO" id="GO:0003676">
    <property type="term" value="F:nucleic acid binding"/>
    <property type="evidence" value="ECO:0007669"/>
    <property type="project" value="InterPro"/>
</dbReference>
<protein>
    <recommendedName>
        <fullName evidence="3">DUF5655 domain-containing protein</fullName>
    </recommendedName>
</protein>
<name>A0A7K4AIP7_METSH</name>
<comment type="caution">
    <text evidence="1">The sequence shown here is derived from an EMBL/GenBank/DDBJ whole genome shotgun (WGS) entry which is preliminary data.</text>
</comment>
<sequence length="303" mass="34725">MDTVETAKVQTIRECGHDEYWLRDRIFDDPAQLGLGDLQAVIKEKKLSQGGRLDLLLKNPEDDSMFEVELQLGATDESHIIRTIEYWDNMKLKWPKRSHTAVLVAEEITNRFFNVVHLLGLTVPIIAIKANIVQIGEMKGLVFTKVVDSYDEQEEEETPQQAYDEKHWIDNYPGTLDCARLYKALLEKIYGEIPTKYFESYISLSVSGTARVWVTKRKNDRAFVEVKHGEGNFQEAVDYLNKEGISFGTRGGKYITFNVSTQQLKERSAIHEWLAMRLSPESLKTQTNQASDVTAFKLVEPQC</sequence>
<proteinExistence type="predicted"/>
<evidence type="ECO:0000313" key="1">
    <source>
        <dbReference type="EMBL" id="NLJ22785.1"/>
    </source>
</evidence>